<gene>
    <name evidence="1" type="ORF">OLEA9_A094291</name>
</gene>
<protein>
    <submittedName>
        <fullName evidence="1">Uncharacterized protein</fullName>
    </submittedName>
</protein>
<name>A0A8S0SQ25_OLEEU</name>
<dbReference type="EMBL" id="CACTIH010005469">
    <property type="protein sequence ID" value="CAA2994212.1"/>
    <property type="molecule type" value="Genomic_DNA"/>
</dbReference>
<reference evidence="1 2" key="1">
    <citation type="submission" date="2019-12" db="EMBL/GenBank/DDBJ databases">
        <authorList>
            <person name="Alioto T."/>
            <person name="Alioto T."/>
            <person name="Gomez Garrido J."/>
        </authorList>
    </citation>
    <scope>NUCLEOTIDE SEQUENCE [LARGE SCALE GENOMIC DNA]</scope>
</reference>
<evidence type="ECO:0000313" key="1">
    <source>
        <dbReference type="EMBL" id="CAA2994212.1"/>
    </source>
</evidence>
<evidence type="ECO:0000313" key="2">
    <source>
        <dbReference type="Proteomes" id="UP000594638"/>
    </source>
</evidence>
<accession>A0A8S0SQ25</accession>
<organism evidence="1 2">
    <name type="scientific">Olea europaea subsp. europaea</name>
    <dbReference type="NCBI Taxonomy" id="158383"/>
    <lineage>
        <taxon>Eukaryota</taxon>
        <taxon>Viridiplantae</taxon>
        <taxon>Streptophyta</taxon>
        <taxon>Embryophyta</taxon>
        <taxon>Tracheophyta</taxon>
        <taxon>Spermatophyta</taxon>
        <taxon>Magnoliopsida</taxon>
        <taxon>eudicotyledons</taxon>
        <taxon>Gunneridae</taxon>
        <taxon>Pentapetalae</taxon>
        <taxon>asterids</taxon>
        <taxon>lamiids</taxon>
        <taxon>Lamiales</taxon>
        <taxon>Oleaceae</taxon>
        <taxon>Oleeae</taxon>
        <taxon>Olea</taxon>
    </lineage>
</organism>
<sequence>MSTQYHKLNQEFRYKNGQIHIKTSRTYAWRTSQTSEHITTLIMYSQSQTEKMPATAIKWCTLRAIFTSNSRKITSEGNQQGGSQQKGTLKLGEDNLEPVEVADNKIAPMKVEDIQRWGHMADQGVTFAGQEALSLAVGQIYHPVCPFRSCVVSEVQI</sequence>
<keyword evidence="2" id="KW-1185">Reference proteome</keyword>
<dbReference type="Proteomes" id="UP000594638">
    <property type="component" value="Unassembled WGS sequence"/>
</dbReference>
<dbReference type="AlphaFoldDB" id="A0A8S0SQ25"/>
<dbReference type="Gramene" id="OE9A094291T1">
    <property type="protein sequence ID" value="OE9A094291C1"/>
    <property type="gene ID" value="OE9A094291"/>
</dbReference>
<comment type="caution">
    <text evidence="1">The sequence shown here is derived from an EMBL/GenBank/DDBJ whole genome shotgun (WGS) entry which is preliminary data.</text>
</comment>
<proteinExistence type="predicted"/>